<dbReference type="InterPro" id="IPR010405">
    <property type="entry name" value="COBRA1"/>
</dbReference>
<dbReference type="PANTHER" id="PTHR13503:SF3">
    <property type="entry name" value="NEGATIVE ELONGATION FACTOR B"/>
    <property type="match status" value="1"/>
</dbReference>
<dbReference type="FunCoup" id="E4WXE3">
    <property type="interactions" value="265"/>
</dbReference>
<sequence length="376" mass="42910">MASALAEVGISDAAHLKSLLKETKNPVVTIYDFEKQNRINLVSLNPALPLLDLHNVTRNEFYQSVFDQMKLVFERRIDDFSKKSKEDRNDALLKILDKAFPLASDPLLQPFVMRMLSKLESIPQDKLEKIMADPVLYQNAPIDVRRHIWLSKPDLFRDEVQELVKQFVDDVEHQVSNFVVDSCPVLKNPREKRANCKILKKIVGMTSGNKDLYDNAVLAIKTAFTTTQLHAQPFVASLRSGLLMALHDSEFKDILRRDEVYKFAWCMDACIRANAIDEKQRRELTTALNGIKKSETIIDAALILFDPSCVNLILLELETELRQILKVQGFPKGSEKIDFLMRMLRIGTSAPEMAVENSTSEPNLDRSIISRLLKRV</sequence>
<dbReference type="PANTHER" id="PTHR13503">
    <property type="entry name" value="NEGATIVE ELONGATION FACTOR COMPLEX MEMBER B"/>
    <property type="match status" value="1"/>
</dbReference>
<accession>E4WXE3</accession>
<dbReference type="Pfam" id="PF06209">
    <property type="entry name" value="COBRA1"/>
    <property type="match status" value="1"/>
</dbReference>
<dbReference type="GO" id="GO:0032021">
    <property type="term" value="C:NELF complex"/>
    <property type="evidence" value="ECO:0007669"/>
    <property type="project" value="TreeGrafter"/>
</dbReference>
<reference evidence="1" key="1">
    <citation type="journal article" date="2010" name="Science">
        <title>Plasticity of animal genome architecture unmasked by rapid evolution of a pelagic tunicate.</title>
        <authorList>
            <person name="Denoeud F."/>
            <person name="Henriet S."/>
            <person name="Mungpakdee S."/>
            <person name="Aury J.M."/>
            <person name="Da Silva C."/>
            <person name="Brinkmann H."/>
            <person name="Mikhaleva J."/>
            <person name="Olsen L.C."/>
            <person name="Jubin C."/>
            <person name="Canestro C."/>
            <person name="Bouquet J.M."/>
            <person name="Danks G."/>
            <person name="Poulain J."/>
            <person name="Campsteijn C."/>
            <person name="Adamski M."/>
            <person name="Cross I."/>
            <person name="Yadetie F."/>
            <person name="Muffato M."/>
            <person name="Louis A."/>
            <person name="Butcher S."/>
            <person name="Tsagkogeorga G."/>
            <person name="Konrad A."/>
            <person name="Singh S."/>
            <person name="Jensen M.F."/>
            <person name="Cong E.H."/>
            <person name="Eikeseth-Otteraa H."/>
            <person name="Noel B."/>
            <person name="Anthouard V."/>
            <person name="Porcel B.M."/>
            <person name="Kachouri-Lafond R."/>
            <person name="Nishino A."/>
            <person name="Ugolini M."/>
            <person name="Chourrout P."/>
            <person name="Nishida H."/>
            <person name="Aasland R."/>
            <person name="Huzurbazar S."/>
            <person name="Westhof E."/>
            <person name="Delsuc F."/>
            <person name="Lehrach H."/>
            <person name="Reinhardt R."/>
            <person name="Weissenbach J."/>
            <person name="Roy S.W."/>
            <person name="Artiguenave F."/>
            <person name="Postlethwait J.H."/>
            <person name="Manak J.R."/>
            <person name="Thompson E.M."/>
            <person name="Jaillon O."/>
            <person name="Du Pasquier L."/>
            <person name="Boudinot P."/>
            <person name="Liberles D.A."/>
            <person name="Volff J.N."/>
            <person name="Philippe H."/>
            <person name="Lenhard B."/>
            <person name="Roest Crollius H."/>
            <person name="Wincker P."/>
            <person name="Chourrout D."/>
        </authorList>
    </citation>
    <scope>NUCLEOTIDE SEQUENCE [LARGE SCALE GENOMIC DNA]</scope>
</reference>
<evidence type="ECO:0000313" key="1">
    <source>
        <dbReference type="EMBL" id="CBY22035.1"/>
    </source>
</evidence>
<proteinExistence type="predicted"/>
<gene>
    <name evidence="1" type="ORF">GSOID_T00011577001</name>
</gene>
<keyword evidence="2" id="KW-1185">Reference proteome</keyword>
<dbReference type="OrthoDB" id="5548359at2759"/>
<dbReference type="Proteomes" id="UP000001307">
    <property type="component" value="Unassembled WGS sequence"/>
</dbReference>
<organism evidence="1">
    <name type="scientific">Oikopleura dioica</name>
    <name type="common">Tunicate</name>
    <dbReference type="NCBI Taxonomy" id="34765"/>
    <lineage>
        <taxon>Eukaryota</taxon>
        <taxon>Metazoa</taxon>
        <taxon>Chordata</taxon>
        <taxon>Tunicata</taxon>
        <taxon>Appendicularia</taxon>
        <taxon>Copelata</taxon>
        <taxon>Oikopleuridae</taxon>
        <taxon>Oikopleura</taxon>
    </lineage>
</organism>
<evidence type="ECO:0000313" key="2">
    <source>
        <dbReference type="Proteomes" id="UP000001307"/>
    </source>
</evidence>
<dbReference type="AlphaFoldDB" id="E4WXE3"/>
<dbReference type="GO" id="GO:0034244">
    <property type="term" value="P:negative regulation of transcription elongation by RNA polymerase II"/>
    <property type="evidence" value="ECO:0007669"/>
    <property type="project" value="TreeGrafter"/>
</dbReference>
<dbReference type="InParanoid" id="E4WXE3"/>
<protein>
    <submittedName>
        <fullName evidence="1">Uncharacterized protein</fullName>
    </submittedName>
</protein>
<dbReference type="EMBL" id="FN653018">
    <property type="protein sequence ID" value="CBY22035.1"/>
    <property type="molecule type" value="Genomic_DNA"/>
</dbReference>
<name>E4WXE3_OIKDI</name>